<evidence type="ECO:0000313" key="3">
    <source>
        <dbReference type="Proteomes" id="UP000324222"/>
    </source>
</evidence>
<feature type="compositionally biased region" description="Basic and acidic residues" evidence="1">
    <location>
        <begin position="94"/>
        <end position="106"/>
    </location>
</feature>
<dbReference type="AlphaFoldDB" id="A0A5B7DFX1"/>
<protein>
    <submittedName>
        <fullName evidence="2">Uncharacterized protein</fullName>
    </submittedName>
</protein>
<dbReference type="EMBL" id="VSRR010000865">
    <property type="protein sequence ID" value="MPC20371.1"/>
    <property type="molecule type" value="Genomic_DNA"/>
</dbReference>
<evidence type="ECO:0000256" key="1">
    <source>
        <dbReference type="SAM" id="MobiDB-lite"/>
    </source>
</evidence>
<comment type="caution">
    <text evidence="2">The sequence shown here is derived from an EMBL/GenBank/DDBJ whole genome shotgun (WGS) entry which is preliminary data.</text>
</comment>
<evidence type="ECO:0000313" key="2">
    <source>
        <dbReference type="EMBL" id="MPC20371.1"/>
    </source>
</evidence>
<reference evidence="2 3" key="1">
    <citation type="submission" date="2019-05" db="EMBL/GenBank/DDBJ databases">
        <title>Another draft genome of Portunus trituberculatus and its Hox gene families provides insights of decapod evolution.</title>
        <authorList>
            <person name="Jeong J.-H."/>
            <person name="Song I."/>
            <person name="Kim S."/>
            <person name="Choi T."/>
            <person name="Kim D."/>
            <person name="Ryu S."/>
            <person name="Kim W."/>
        </authorList>
    </citation>
    <scope>NUCLEOTIDE SEQUENCE [LARGE SCALE GENOMIC DNA]</scope>
    <source>
        <tissue evidence="2">Muscle</tissue>
    </source>
</reference>
<name>A0A5B7DFX1_PORTR</name>
<keyword evidence="3" id="KW-1185">Reference proteome</keyword>
<proteinExistence type="predicted"/>
<organism evidence="2 3">
    <name type="scientific">Portunus trituberculatus</name>
    <name type="common">Swimming crab</name>
    <name type="synonym">Neptunus trituberculatus</name>
    <dbReference type="NCBI Taxonomy" id="210409"/>
    <lineage>
        <taxon>Eukaryota</taxon>
        <taxon>Metazoa</taxon>
        <taxon>Ecdysozoa</taxon>
        <taxon>Arthropoda</taxon>
        <taxon>Crustacea</taxon>
        <taxon>Multicrustacea</taxon>
        <taxon>Malacostraca</taxon>
        <taxon>Eumalacostraca</taxon>
        <taxon>Eucarida</taxon>
        <taxon>Decapoda</taxon>
        <taxon>Pleocyemata</taxon>
        <taxon>Brachyura</taxon>
        <taxon>Eubrachyura</taxon>
        <taxon>Portunoidea</taxon>
        <taxon>Portunidae</taxon>
        <taxon>Portuninae</taxon>
        <taxon>Portunus</taxon>
    </lineage>
</organism>
<gene>
    <name evidence="2" type="ORF">E2C01_013313</name>
</gene>
<feature type="region of interest" description="Disordered" evidence="1">
    <location>
        <begin position="136"/>
        <end position="157"/>
    </location>
</feature>
<accession>A0A5B7DFX1</accession>
<dbReference type="Proteomes" id="UP000324222">
    <property type="component" value="Unassembled WGS sequence"/>
</dbReference>
<sequence>MVATERPADHHLYCYLHRHHHHHRHHTTTTNNNNFAAPAGVDRYPEEAPGRDTGWSCQAGGGGEGRARGVSSEVMGCFGTTGSASLPPRRHRTRSPEARILSDDASRGAGLSRDTRRQCLAIHSLCLESDDRSCVGTRSRIKSQRRSAEGAPLVSLP</sequence>
<feature type="region of interest" description="Disordered" evidence="1">
    <location>
        <begin position="79"/>
        <end position="110"/>
    </location>
</feature>